<keyword evidence="9" id="KW-1185">Reference proteome</keyword>
<gene>
    <name evidence="8" type="ORF">FB567DRAFT_515418</name>
</gene>
<dbReference type="PRINTS" id="PR00465">
    <property type="entry name" value="EP450IV"/>
</dbReference>
<dbReference type="PANTHER" id="PTHR24304">
    <property type="entry name" value="CYTOCHROME P450 FAMILY 7"/>
    <property type="match status" value="1"/>
</dbReference>
<dbReference type="GO" id="GO:0005506">
    <property type="term" value="F:iron ion binding"/>
    <property type="evidence" value="ECO:0007669"/>
    <property type="project" value="InterPro"/>
</dbReference>
<evidence type="ECO:0000256" key="6">
    <source>
        <dbReference type="PIRSR" id="PIRSR602403-1"/>
    </source>
</evidence>
<evidence type="ECO:0000313" key="8">
    <source>
        <dbReference type="EMBL" id="KAH7093481.1"/>
    </source>
</evidence>
<name>A0A8K0W2U3_9PLEO</name>
<comment type="cofactor">
    <cofactor evidence="1 6">
        <name>heme</name>
        <dbReference type="ChEBI" id="CHEBI:30413"/>
    </cofactor>
</comment>
<dbReference type="OrthoDB" id="3366823at2759"/>
<dbReference type="AlphaFoldDB" id="A0A8K0W2U3"/>
<keyword evidence="5 6" id="KW-0408">Iron</keyword>
<evidence type="ECO:0000256" key="5">
    <source>
        <dbReference type="ARBA" id="ARBA00023004"/>
    </source>
</evidence>
<dbReference type="InterPro" id="IPR002403">
    <property type="entry name" value="Cyt_P450_E_grp-IV"/>
</dbReference>
<dbReference type="Proteomes" id="UP000813461">
    <property type="component" value="Unassembled WGS sequence"/>
</dbReference>
<sequence>MLLPVLAIVLVPLTTYLFSSLYFKARQKAAGGLPASVPYLWPFLAHTGTFAAGSDTLAGALRQHAVSGGTVRFKGIGFNFVLLSGAEFIRKALSTNHFDWNVVSAPLFGGMFGGPQKIIDAIAKDNSGIGVKPYPGTDVHPGRRLMRNQVIFFSDAFSKSSLDEMVPRFVDAVEEWCKASNIGKDWVEMPDLYFFLRDILFDCGVVSIFGQQMLDLNPDLCKDFWEYDNNIGFLALGMPRWMRPDAPKSRDRMVASMKHWRQHALKNDKPGSSDDATWDAAWGLGAIKRRNKLLDATEGLFEEDGRASIDLALIWSMTSNVIPASFWYMVEVLAKKDLLKDVRAEIDREAAASVSEGKQKTDPARLTNNALLQAVFAETLRLHVATLITRTVKKEHTVGSWLLQKDQNLIVSSNVEHLHEQWDVPGHSASEFEPRRFLVAPEDGGGKAESFTLENRKGQWVPFGLGEHMCPGRHFAKMEMIVNAVVMFTKFDFELLTPEGWRPKNDYARYGFGTQQPAEKVPFRIRRRS</sequence>
<keyword evidence="7" id="KW-0560">Oxidoreductase</keyword>
<dbReference type="CDD" id="cd11040">
    <property type="entry name" value="CYP7_CYP8-like"/>
    <property type="match status" value="1"/>
</dbReference>
<evidence type="ECO:0000256" key="3">
    <source>
        <dbReference type="ARBA" id="ARBA00022617"/>
    </source>
</evidence>
<dbReference type="GO" id="GO:0020037">
    <property type="term" value="F:heme binding"/>
    <property type="evidence" value="ECO:0007669"/>
    <property type="project" value="InterPro"/>
</dbReference>
<evidence type="ECO:0000256" key="2">
    <source>
        <dbReference type="ARBA" id="ARBA00010617"/>
    </source>
</evidence>
<accession>A0A8K0W2U3</accession>
<reference evidence="8" key="1">
    <citation type="journal article" date="2021" name="Nat. Commun.">
        <title>Genetic determinants of endophytism in the Arabidopsis root mycobiome.</title>
        <authorList>
            <person name="Mesny F."/>
            <person name="Miyauchi S."/>
            <person name="Thiergart T."/>
            <person name="Pickel B."/>
            <person name="Atanasova L."/>
            <person name="Karlsson M."/>
            <person name="Huettel B."/>
            <person name="Barry K.W."/>
            <person name="Haridas S."/>
            <person name="Chen C."/>
            <person name="Bauer D."/>
            <person name="Andreopoulos W."/>
            <person name="Pangilinan J."/>
            <person name="LaButti K."/>
            <person name="Riley R."/>
            <person name="Lipzen A."/>
            <person name="Clum A."/>
            <person name="Drula E."/>
            <person name="Henrissat B."/>
            <person name="Kohler A."/>
            <person name="Grigoriev I.V."/>
            <person name="Martin F.M."/>
            <person name="Hacquard S."/>
        </authorList>
    </citation>
    <scope>NUCLEOTIDE SEQUENCE</scope>
    <source>
        <strain evidence="8">MPI-SDFR-AT-0120</strain>
    </source>
</reference>
<organism evidence="8 9">
    <name type="scientific">Paraphoma chrysanthemicola</name>
    <dbReference type="NCBI Taxonomy" id="798071"/>
    <lineage>
        <taxon>Eukaryota</taxon>
        <taxon>Fungi</taxon>
        <taxon>Dikarya</taxon>
        <taxon>Ascomycota</taxon>
        <taxon>Pezizomycotina</taxon>
        <taxon>Dothideomycetes</taxon>
        <taxon>Pleosporomycetidae</taxon>
        <taxon>Pleosporales</taxon>
        <taxon>Pleosporineae</taxon>
        <taxon>Phaeosphaeriaceae</taxon>
        <taxon>Paraphoma</taxon>
    </lineage>
</organism>
<dbReference type="SUPFAM" id="SSF48264">
    <property type="entry name" value="Cytochrome P450"/>
    <property type="match status" value="1"/>
</dbReference>
<dbReference type="Pfam" id="PF00067">
    <property type="entry name" value="p450"/>
    <property type="match status" value="1"/>
</dbReference>
<evidence type="ECO:0000256" key="7">
    <source>
        <dbReference type="RuleBase" id="RU000461"/>
    </source>
</evidence>
<comment type="caution">
    <text evidence="8">The sequence shown here is derived from an EMBL/GenBank/DDBJ whole genome shotgun (WGS) entry which is preliminary data.</text>
</comment>
<dbReference type="GO" id="GO:0016705">
    <property type="term" value="F:oxidoreductase activity, acting on paired donors, with incorporation or reduction of molecular oxygen"/>
    <property type="evidence" value="ECO:0007669"/>
    <property type="project" value="InterPro"/>
</dbReference>
<feature type="binding site" description="axial binding residue" evidence="6">
    <location>
        <position position="470"/>
    </location>
    <ligand>
        <name>heme</name>
        <dbReference type="ChEBI" id="CHEBI:30413"/>
    </ligand>
    <ligandPart>
        <name>Fe</name>
        <dbReference type="ChEBI" id="CHEBI:18248"/>
    </ligandPart>
</feature>
<comment type="similarity">
    <text evidence="2 7">Belongs to the cytochrome P450 family.</text>
</comment>
<keyword evidence="4 6" id="KW-0479">Metal-binding</keyword>
<keyword evidence="3 6" id="KW-0349">Heme</keyword>
<dbReference type="Gene3D" id="1.10.630.10">
    <property type="entry name" value="Cytochrome P450"/>
    <property type="match status" value="1"/>
</dbReference>
<evidence type="ECO:0000313" key="9">
    <source>
        <dbReference type="Proteomes" id="UP000813461"/>
    </source>
</evidence>
<dbReference type="InterPro" id="IPR001128">
    <property type="entry name" value="Cyt_P450"/>
</dbReference>
<evidence type="ECO:0000256" key="4">
    <source>
        <dbReference type="ARBA" id="ARBA00022723"/>
    </source>
</evidence>
<dbReference type="InterPro" id="IPR050529">
    <property type="entry name" value="CYP450_sterol_14alpha_dmase"/>
</dbReference>
<proteinExistence type="inferred from homology"/>
<dbReference type="PROSITE" id="PS00086">
    <property type="entry name" value="CYTOCHROME_P450"/>
    <property type="match status" value="1"/>
</dbReference>
<protein>
    <submittedName>
        <fullName evidence="8">Cytochrome P450</fullName>
    </submittedName>
</protein>
<dbReference type="EMBL" id="JAGMVJ010000002">
    <property type="protein sequence ID" value="KAH7093481.1"/>
    <property type="molecule type" value="Genomic_DNA"/>
</dbReference>
<dbReference type="PANTHER" id="PTHR24304:SF2">
    <property type="entry name" value="24-HYDROXYCHOLESTEROL 7-ALPHA-HYDROXYLASE"/>
    <property type="match status" value="1"/>
</dbReference>
<dbReference type="InterPro" id="IPR017972">
    <property type="entry name" value="Cyt_P450_CS"/>
</dbReference>
<keyword evidence="7" id="KW-0503">Monooxygenase</keyword>
<dbReference type="GO" id="GO:0008395">
    <property type="term" value="F:steroid hydroxylase activity"/>
    <property type="evidence" value="ECO:0007669"/>
    <property type="project" value="TreeGrafter"/>
</dbReference>
<evidence type="ECO:0000256" key="1">
    <source>
        <dbReference type="ARBA" id="ARBA00001971"/>
    </source>
</evidence>
<dbReference type="InterPro" id="IPR036396">
    <property type="entry name" value="Cyt_P450_sf"/>
</dbReference>